<gene>
    <name evidence="1" type="ORF">HCT48_03605</name>
</gene>
<evidence type="ECO:0000313" key="2">
    <source>
        <dbReference type="Proteomes" id="UP000778951"/>
    </source>
</evidence>
<organism evidence="1 2">
    <name type="scientific">Entomospira culicis</name>
    <dbReference type="NCBI Taxonomy" id="2719989"/>
    <lineage>
        <taxon>Bacteria</taxon>
        <taxon>Pseudomonadati</taxon>
        <taxon>Spirochaetota</taxon>
        <taxon>Spirochaetia</taxon>
        <taxon>Spirochaetales</taxon>
        <taxon>Spirochaetaceae</taxon>
        <taxon>Entomospira</taxon>
    </lineage>
</organism>
<dbReference type="Proteomes" id="UP000778951">
    <property type="component" value="Unassembled WGS sequence"/>
</dbReference>
<dbReference type="AlphaFoldDB" id="A0A968GHY0"/>
<proteinExistence type="predicted"/>
<protein>
    <submittedName>
        <fullName evidence="1">Uncharacterized protein</fullName>
    </submittedName>
</protein>
<keyword evidence="2" id="KW-1185">Reference proteome</keyword>
<evidence type="ECO:0000313" key="1">
    <source>
        <dbReference type="EMBL" id="NIZ69299.1"/>
    </source>
</evidence>
<dbReference type="RefSeq" id="WP_167695393.1">
    <property type="nucleotide sequence ID" value="NZ_CP118181.1"/>
</dbReference>
<accession>A0A968GHY0</accession>
<comment type="caution">
    <text evidence="1">The sequence shown here is derived from an EMBL/GenBank/DDBJ whole genome shotgun (WGS) entry which is preliminary data.</text>
</comment>
<reference evidence="1" key="1">
    <citation type="submission" date="2020-03" db="EMBL/GenBank/DDBJ databases">
        <title>Spirochaetal bacteria isolated from arthropods constitute a novel genus Entomospira genus novum within the order Spirochaetales.</title>
        <authorList>
            <person name="Grana-Miraglia L."/>
            <person name="Sikutova S."/>
            <person name="Fingerle V."/>
            <person name="Sing A."/>
            <person name="Castillo-Ramirez S."/>
            <person name="Margos G."/>
            <person name="Rudolf I."/>
        </authorList>
    </citation>
    <scope>NUCLEOTIDE SEQUENCE</scope>
    <source>
        <strain evidence="1">BR149</strain>
    </source>
</reference>
<name>A0A968GHY0_9SPIO</name>
<dbReference type="Gene3D" id="3.30.420.240">
    <property type="match status" value="1"/>
</dbReference>
<dbReference type="EMBL" id="JAATLM010000001">
    <property type="protein sequence ID" value="NIZ69299.1"/>
    <property type="molecule type" value="Genomic_DNA"/>
</dbReference>
<sequence length="449" mass="50460">MFDNLVTMAKSLAQSFNKERITLTFDLNNPAEIFAYLSSAGIIVDKNGNAFALAPFQLELLTFIETKLKLSRNGHKLKCVVAGARGIGKTEVGTTFDTILTIAKNPDHKEVIVCRDDERAKAILKTVERGLTLLGVATKHHNGALFTLNNQTSTPTLKALTIKSKGIRGTHINRVKIEDPLDEYNCKSTAECELVSFILHEFKAKADCTLILTNLTSNHPSDPIHNLIQHNDTLRLFIDHPEVAKLLAMRGVSKEEELKERTLRSWGLNYEGIFYPDTETIFHGIRLTDKTHCTSAIYCVIDPSFTVGNDYTAMAIGGINEDNQLIAYLYGWQKPYHQVVNQIAEFIIKNHVHYTHYESQDSNPHLQTLLSNYGIKSSFFRSTKNKTERILSLKPLVNSGAIAISDATPIEFITLLREWHPTTKGHDDIPDVLHMLKEVVYARASIHDH</sequence>